<dbReference type="Gene3D" id="1.25.40.10">
    <property type="entry name" value="Tetratricopeptide repeat domain"/>
    <property type="match status" value="1"/>
</dbReference>
<feature type="domain" description="OmpR/PhoB-type" evidence="7">
    <location>
        <begin position="1"/>
        <end position="104"/>
    </location>
</feature>
<evidence type="ECO:0000259" key="7">
    <source>
        <dbReference type="PROSITE" id="PS51755"/>
    </source>
</evidence>
<evidence type="ECO:0000256" key="1">
    <source>
        <dbReference type="ARBA" id="ARBA00005820"/>
    </source>
</evidence>
<organism evidence="8 9">
    <name type="scientific">Amycolatopsis samaneae</name>
    <dbReference type="NCBI Taxonomy" id="664691"/>
    <lineage>
        <taxon>Bacteria</taxon>
        <taxon>Bacillati</taxon>
        <taxon>Actinomycetota</taxon>
        <taxon>Actinomycetes</taxon>
        <taxon>Pseudonocardiales</taxon>
        <taxon>Pseudonocardiaceae</taxon>
        <taxon>Amycolatopsis</taxon>
    </lineage>
</organism>
<evidence type="ECO:0000313" key="9">
    <source>
        <dbReference type="Proteomes" id="UP001597419"/>
    </source>
</evidence>
<dbReference type="Pfam" id="PF00486">
    <property type="entry name" value="Trans_reg_C"/>
    <property type="match status" value="1"/>
</dbReference>
<comment type="caution">
    <text evidence="8">The sequence shown here is derived from an EMBL/GenBank/DDBJ whole genome shotgun (WGS) entry which is preliminary data.</text>
</comment>
<feature type="DNA-binding region" description="OmpR/PhoB-type" evidence="5">
    <location>
        <begin position="1"/>
        <end position="104"/>
    </location>
</feature>
<sequence length="1066" mass="115993">MADAGTELRVQVLGSVRAWRDGTEIDLGSAHRRAVFAVLAFSAGDTVSRHELVDALWGDEPPTSASGSIYTYVSGLRRAVDPGQAPRSGGGLLASTGSGYTLRVGRDGVDVHRFDALRADAVRRRAAGEPREAVADLDAALALWTGEVLSGVPGPFARAQRARLAELRLTVVESRAETLLELGRHAELVDELGALCREHPLREKPPALLMRALAEGGRTAEALDVFETTRANLVEASGIEPGPELRRLHERLLGARPAAEFPATTAFPVWRPERPDFHVGRERELELLRTAVAEVVAGHGDTVWIEGEPGIGKSALLAEALGGPLPATARLRWAAAHELDSHIPLRLVNDCLSEEGGPAGLTADEVPEVVTRLCGEGPLILVADDFQWADEETVAVWERLAGLAERLPLLLVTASRPIPRAEPRARLWRRAGARGRTLRLGPLPGADAYRFARRLSEAPLSARQREVVDAAAGNPCYIREIVAGFAETGTSPARRLAAWVTDYLTFLSAPTRAVLQRAAVLGSGFTLGELAVTTGQPPAQLAERIEEARDAGVLDAAGDALWFRHPLVRTALYERTPGAMRVALHQQIAETLIASGAPAVRVAEQLAAASPATIPWGEEWLTGHVGAVAEERPELAVELLRPLLGLGSLAPEVQETLTAMLARLELWLGRDPGPEAGSVLARTADPELAAEMRWILGYVGYRRNQIDEALRQVTDALADDRIPQRWLVRHERLLARLSDEPHTRVPAHAVGWAHSSPDTVAPGIAGFRLLDDESAAEFGPPDFLDVSATWRMAPYRALPAEAHRVNAGQLYWAGDWTRATAEVEALRTDDPARPSYVLRHGAGVVYAFVAILAAHRDDWEVAEEYERLASDPAVGEENPSFVATLLMARSMLAERAGRAREAIDVFSPIASRLFPWTRWLPRLAGLAVWHDDRARRDRVRLLVGTHKGKQLAPEQEMLREYCFGLVDEVPDRVRDAAARCDAIGGLDLLAAHATADLACLLAKHGRDDEAAMAFDEAVERYHVIGAEWNVRRLRERIRSLSGQDSTQQDSTKSDSVISDSVRPDHR</sequence>
<feature type="compositionally biased region" description="Low complexity" evidence="6">
    <location>
        <begin position="1039"/>
        <end position="1055"/>
    </location>
</feature>
<dbReference type="InterPro" id="IPR011990">
    <property type="entry name" value="TPR-like_helical_dom_sf"/>
</dbReference>
<evidence type="ECO:0000256" key="6">
    <source>
        <dbReference type="SAM" id="MobiDB-lite"/>
    </source>
</evidence>
<dbReference type="PANTHER" id="PTHR35807">
    <property type="entry name" value="TRANSCRIPTIONAL REGULATOR REDD-RELATED"/>
    <property type="match status" value="1"/>
</dbReference>
<keyword evidence="4" id="KW-0804">Transcription</keyword>
<dbReference type="Pfam" id="PF03704">
    <property type="entry name" value="BTAD"/>
    <property type="match status" value="1"/>
</dbReference>
<protein>
    <submittedName>
        <fullName evidence="8">BTAD domain-containing putative transcriptional regulator</fullName>
    </submittedName>
</protein>
<dbReference type="Proteomes" id="UP001597419">
    <property type="component" value="Unassembled WGS sequence"/>
</dbReference>
<feature type="region of interest" description="Disordered" evidence="6">
    <location>
        <begin position="1039"/>
        <end position="1066"/>
    </location>
</feature>
<dbReference type="Gene3D" id="1.10.10.10">
    <property type="entry name" value="Winged helix-like DNA-binding domain superfamily/Winged helix DNA-binding domain"/>
    <property type="match status" value="1"/>
</dbReference>
<evidence type="ECO:0000256" key="3">
    <source>
        <dbReference type="ARBA" id="ARBA00023125"/>
    </source>
</evidence>
<dbReference type="SMART" id="SM00862">
    <property type="entry name" value="Trans_reg_C"/>
    <property type="match status" value="1"/>
</dbReference>
<evidence type="ECO:0000256" key="4">
    <source>
        <dbReference type="ARBA" id="ARBA00023163"/>
    </source>
</evidence>
<evidence type="ECO:0000256" key="2">
    <source>
        <dbReference type="ARBA" id="ARBA00023015"/>
    </source>
</evidence>
<dbReference type="PROSITE" id="PS51755">
    <property type="entry name" value="OMPR_PHOB"/>
    <property type="match status" value="1"/>
</dbReference>
<gene>
    <name evidence="8" type="ORF">ACFSYJ_23775</name>
</gene>
<accession>A0ABW5GL91</accession>
<reference evidence="9" key="1">
    <citation type="journal article" date="2019" name="Int. J. Syst. Evol. Microbiol.">
        <title>The Global Catalogue of Microorganisms (GCM) 10K type strain sequencing project: providing services to taxonomists for standard genome sequencing and annotation.</title>
        <authorList>
            <consortium name="The Broad Institute Genomics Platform"/>
            <consortium name="The Broad Institute Genome Sequencing Center for Infectious Disease"/>
            <person name="Wu L."/>
            <person name="Ma J."/>
        </authorList>
    </citation>
    <scope>NUCLEOTIDE SEQUENCE [LARGE SCALE GENOMIC DNA]</scope>
    <source>
        <strain evidence="9">CGMCC 4.7643</strain>
    </source>
</reference>
<evidence type="ECO:0000256" key="5">
    <source>
        <dbReference type="PROSITE-ProRule" id="PRU01091"/>
    </source>
</evidence>
<dbReference type="SUPFAM" id="SSF48452">
    <property type="entry name" value="TPR-like"/>
    <property type="match status" value="1"/>
</dbReference>
<dbReference type="SUPFAM" id="SSF52540">
    <property type="entry name" value="P-loop containing nucleoside triphosphate hydrolases"/>
    <property type="match status" value="1"/>
</dbReference>
<dbReference type="InterPro" id="IPR051677">
    <property type="entry name" value="AfsR-DnrI-RedD_regulator"/>
</dbReference>
<dbReference type="InterPro" id="IPR036388">
    <property type="entry name" value="WH-like_DNA-bd_sf"/>
</dbReference>
<dbReference type="InterPro" id="IPR005158">
    <property type="entry name" value="BTAD"/>
</dbReference>
<dbReference type="InterPro" id="IPR016032">
    <property type="entry name" value="Sig_transdc_resp-reg_C-effctor"/>
</dbReference>
<comment type="similarity">
    <text evidence="1">Belongs to the AfsR/DnrI/RedD regulatory family.</text>
</comment>
<dbReference type="RefSeq" id="WP_345390258.1">
    <property type="nucleotide sequence ID" value="NZ_BAABHG010000004.1"/>
</dbReference>
<dbReference type="CDD" id="cd15831">
    <property type="entry name" value="BTAD"/>
    <property type="match status" value="1"/>
</dbReference>
<keyword evidence="9" id="KW-1185">Reference proteome</keyword>
<name>A0ABW5GL91_9PSEU</name>
<dbReference type="Pfam" id="PF13191">
    <property type="entry name" value="AAA_16"/>
    <property type="match status" value="1"/>
</dbReference>
<dbReference type="SMART" id="SM01043">
    <property type="entry name" value="BTAD"/>
    <property type="match status" value="1"/>
</dbReference>
<dbReference type="PANTHER" id="PTHR35807:SF1">
    <property type="entry name" value="TRANSCRIPTIONAL REGULATOR REDD"/>
    <property type="match status" value="1"/>
</dbReference>
<proteinExistence type="inferred from homology"/>
<evidence type="ECO:0000313" key="8">
    <source>
        <dbReference type="EMBL" id="MFD2461646.1"/>
    </source>
</evidence>
<dbReference type="InterPro" id="IPR027417">
    <property type="entry name" value="P-loop_NTPase"/>
</dbReference>
<dbReference type="InterPro" id="IPR041664">
    <property type="entry name" value="AAA_16"/>
</dbReference>
<dbReference type="SUPFAM" id="SSF46894">
    <property type="entry name" value="C-terminal effector domain of the bipartite response regulators"/>
    <property type="match status" value="1"/>
</dbReference>
<dbReference type="InterPro" id="IPR001867">
    <property type="entry name" value="OmpR/PhoB-type_DNA-bd"/>
</dbReference>
<keyword evidence="2" id="KW-0805">Transcription regulation</keyword>
<dbReference type="EMBL" id="JBHUKU010000014">
    <property type="protein sequence ID" value="MFD2461646.1"/>
    <property type="molecule type" value="Genomic_DNA"/>
</dbReference>
<keyword evidence="3 5" id="KW-0238">DNA-binding</keyword>